<dbReference type="Pfam" id="PF12118">
    <property type="entry name" value="SprA-related"/>
    <property type="match status" value="1"/>
</dbReference>
<dbReference type="AlphaFoldDB" id="A0A1I7FIP2"/>
<dbReference type="EMBL" id="FPBX01000002">
    <property type="protein sequence ID" value="SFU35926.1"/>
    <property type="molecule type" value="Genomic_DNA"/>
</dbReference>
<keyword evidence="3" id="KW-1185">Reference proteome</keyword>
<dbReference type="STRING" id="343013.SAMN04489707_100283"/>
<proteinExistence type="predicted"/>
<gene>
    <name evidence="2" type="ORF">SAMN04489707_100283</name>
</gene>
<evidence type="ECO:0000313" key="2">
    <source>
        <dbReference type="EMBL" id="SFU35926.1"/>
    </source>
</evidence>
<organism evidence="2 3">
    <name type="scientific">Paenacidovorax caeni</name>
    <dbReference type="NCBI Taxonomy" id="343013"/>
    <lineage>
        <taxon>Bacteria</taxon>
        <taxon>Pseudomonadati</taxon>
        <taxon>Pseudomonadota</taxon>
        <taxon>Betaproteobacteria</taxon>
        <taxon>Burkholderiales</taxon>
        <taxon>Comamonadaceae</taxon>
        <taxon>Paenacidovorax</taxon>
    </lineage>
</organism>
<dbReference type="Proteomes" id="UP000183656">
    <property type="component" value="Unassembled WGS sequence"/>
</dbReference>
<protein>
    <submittedName>
        <fullName evidence="2">SprA-related family protein</fullName>
    </submittedName>
</protein>
<accession>A0A1I7FIP2</accession>
<sequence>MVSALAATSSAALQGWSAAAGAQRMQRQGASREASATEQAGEERSASTPDARAANDAEQARALQREIERLSARDKEVRAHEQAHMTAGAGLVTRGASYSYVKGPDGRRYATGGEVGIDTSPGKTPQETIDKAQRIRAAALAPAQPSGQDLQVAAQATQMQMQAQMELMLQRRNAAYSGMAEEAGGSTAQRRTPLYAVA</sequence>
<feature type="region of interest" description="Disordered" evidence="1">
    <location>
        <begin position="1"/>
        <end position="61"/>
    </location>
</feature>
<evidence type="ECO:0000313" key="3">
    <source>
        <dbReference type="Proteomes" id="UP000183656"/>
    </source>
</evidence>
<reference evidence="2 3" key="1">
    <citation type="submission" date="2016-10" db="EMBL/GenBank/DDBJ databases">
        <authorList>
            <person name="de Groot N.N."/>
        </authorList>
    </citation>
    <scope>NUCLEOTIDE SEQUENCE [LARGE SCALE GENOMIC DNA]</scope>
    <source>
        <strain evidence="2 3">R-24608</strain>
    </source>
</reference>
<dbReference type="RefSeq" id="WP_074930038.1">
    <property type="nucleotide sequence ID" value="NZ_CYIG01000005.1"/>
</dbReference>
<name>A0A1I7FIP2_9BURK</name>
<feature type="compositionally biased region" description="Low complexity" evidence="1">
    <location>
        <begin position="1"/>
        <end position="32"/>
    </location>
</feature>
<dbReference type="InterPro" id="IPR021973">
    <property type="entry name" value="SprA-related"/>
</dbReference>
<evidence type="ECO:0000256" key="1">
    <source>
        <dbReference type="SAM" id="MobiDB-lite"/>
    </source>
</evidence>